<keyword evidence="4" id="KW-1185">Reference proteome</keyword>
<dbReference type="PANTHER" id="PTHR31793">
    <property type="entry name" value="4-HYDROXYBENZOYL-COA THIOESTERASE FAMILY MEMBER"/>
    <property type="match status" value="1"/>
</dbReference>
<dbReference type="EMBL" id="FMYP01000026">
    <property type="protein sequence ID" value="SDC33246.1"/>
    <property type="molecule type" value="Genomic_DNA"/>
</dbReference>
<dbReference type="Gene3D" id="3.10.129.10">
    <property type="entry name" value="Hotdog Thioesterase"/>
    <property type="match status" value="1"/>
</dbReference>
<dbReference type="SUPFAM" id="SSF54637">
    <property type="entry name" value="Thioesterase/thiol ester dehydrase-isomerase"/>
    <property type="match status" value="1"/>
</dbReference>
<evidence type="ECO:0000313" key="4">
    <source>
        <dbReference type="Proteomes" id="UP000199452"/>
    </source>
</evidence>
<comment type="similarity">
    <text evidence="1">Belongs to the 4-hydroxybenzoyl-CoA thioesterase family.</text>
</comment>
<dbReference type="Pfam" id="PF13279">
    <property type="entry name" value="4HBT_2"/>
    <property type="match status" value="1"/>
</dbReference>
<sequence>MQHYTPIQIRFNDIDALNHVNNTVYMQFFDIGKLAFFQECLGDEINWSEVTPVMVHLEVDFSAPVFIDSKIRVNSHVTGFGNKSFRMDQEIENIDTGEIHSRSKSIMVAFNPKTNEGVVVPNSWREKLARYSELTL</sequence>
<dbReference type="STRING" id="1640674.SAMN05216323_102626"/>
<gene>
    <name evidence="3" type="ORF">SAMN05216323_102626</name>
</gene>
<evidence type="ECO:0000256" key="1">
    <source>
        <dbReference type="ARBA" id="ARBA00005953"/>
    </source>
</evidence>
<protein>
    <submittedName>
        <fullName evidence="3">Acyl-CoA thioester hydrolase</fullName>
    </submittedName>
</protein>
<accession>A0A1G6KSA0</accession>
<reference evidence="3 4" key="1">
    <citation type="submission" date="2016-09" db="EMBL/GenBank/DDBJ databases">
        <authorList>
            <person name="Capua I."/>
            <person name="De Benedictis P."/>
            <person name="Joannis T."/>
            <person name="Lombin L.H."/>
            <person name="Cattoli G."/>
        </authorList>
    </citation>
    <scope>NUCLEOTIDE SEQUENCE [LARGE SCALE GENOMIC DNA]</scope>
    <source>
        <strain evidence="3 4">A7P-90m</strain>
    </source>
</reference>
<dbReference type="AlphaFoldDB" id="A0A1G6KSA0"/>
<dbReference type="Proteomes" id="UP000199452">
    <property type="component" value="Unassembled WGS sequence"/>
</dbReference>
<evidence type="ECO:0000313" key="3">
    <source>
        <dbReference type="EMBL" id="SDC33246.1"/>
    </source>
</evidence>
<proteinExistence type="inferred from homology"/>
<name>A0A1G6KSA0_9BACT</name>
<dbReference type="RefSeq" id="WP_092437897.1">
    <property type="nucleotide sequence ID" value="NZ_FMYP01000026.1"/>
</dbReference>
<evidence type="ECO:0000256" key="2">
    <source>
        <dbReference type="ARBA" id="ARBA00022801"/>
    </source>
</evidence>
<dbReference type="OrthoDB" id="9791529at2"/>
<organism evidence="3 4">
    <name type="scientific">Williamwhitmania taraxaci</name>
    <dbReference type="NCBI Taxonomy" id="1640674"/>
    <lineage>
        <taxon>Bacteria</taxon>
        <taxon>Pseudomonadati</taxon>
        <taxon>Bacteroidota</taxon>
        <taxon>Bacteroidia</taxon>
        <taxon>Bacteroidales</taxon>
        <taxon>Williamwhitmaniaceae</taxon>
        <taxon>Williamwhitmania</taxon>
    </lineage>
</organism>
<dbReference type="InterPro" id="IPR050563">
    <property type="entry name" value="4-hydroxybenzoyl-CoA_TE"/>
</dbReference>
<dbReference type="PANTHER" id="PTHR31793:SF27">
    <property type="entry name" value="NOVEL THIOESTERASE SUPERFAMILY DOMAIN AND SAPOSIN A-TYPE DOMAIN CONTAINING PROTEIN (0610012H03RIK)"/>
    <property type="match status" value="1"/>
</dbReference>
<dbReference type="GO" id="GO:0047617">
    <property type="term" value="F:fatty acyl-CoA hydrolase activity"/>
    <property type="evidence" value="ECO:0007669"/>
    <property type="project" value="TreeGrafter"/>
</dbReference>
<dbReference type="InterPro" id="IPR029069">
    <property type="entry name" value="HotDog_dom_sf"/>
</dbReference>
<dbReference type="CDD" id="cd00586">
    <property type="entry name" value="4HBT"/>
    <property type="match status" value="1"/>
</dbReference>
<keyword evidence="2 3" id="KW-0378">Hydrolase</keyword>